<dbReference type="RefSeq" id="WP_203812027.1">
    <property type="nucleotide sequence ID" value="NZ_BOMY01000043.1"/>
</dbReference>
<name>A0A919NTU9_9ACTN</name>
<keyword evidence="2" id="KW-1185">Reference proteome</keyword>
<evidence type="ECO:0000313" key="2">
    <source>
        <dbReference type="Proteomes" id="UP000623608"/>
    </source>
</evidence>
<organism evidence="1 2">
    <name type="scientific">Paractinoplanes tereljensis</name>
    <dbReference type="NCBI Taxonomy" id="571912"/>
    <lineage>
        <taxon>Bacteria</taxon>
        <taxon>Bacillati</taxon>
        <taxon>Actinomycetota</taxon>
        <taxon>Actinomycetes</taxon>
        <taxon>Micromonosporales</taxon>
        <taxon>Micromonosporaceae</taxon>
        <taxon>Paractinoplanes</taxon>
    </lineage>
</organism>
<gene>
    <name evidence="1" type="ORF">Ate02nite_68800</name>
</gene>
<dbReference type="EMBL" id="BOMY01000043">
    <property type="protein sequence ID" value="GIF24150.1"/>
    <property type="molecule type" value="Genomic_DNA"/>
</dbReference>
<reference evidence="1" key="1">
    <citation type="submission" date="2021-01" db="EMBL/GenBank/DDBJ databases">
        <title>Whole genome shotgun sequence of Actinoplanes tereljensis NBRC 105297.</title>
        <authorList>
            <person name="Komaki H."/>
            <person name="Tamura T."/>
        </authorList>
    </citation>
    <scope>NUCLEOTIDE SEQUENCE</scope>
    <source>
        <strain evidence="1">NBRC 105297</strain>
    </source>
</reference>
<comment type="caution">
    <text evidence="1">The sequence shown here is derived from an EMBL/GenBank/DDBJ whole genome shotgun (WGS) entry which is preliminary data.</text>
</comment>
<sequence>MGPRARTLLTAVNGTTVVGLVVALAGGAKIRRGRDGVLIGENYRRRVPPATCFTVGSVIMCRRSAEWLLAEERSALFGHECHHRGQYAVLGPLFWPAYWAACGWSYTATGSWGTRNFFEKRAGLHAGGYPTDLPLRPWVQKVRGRAASGPPTPPPGSPSAD</sequence>
<accession>A0A919NTU9</accession>
<evidence type="ECO:0000313" key="1">
    <source>
        <dbReference type="EMBL" id="GIF24150.1"/>
    </source>
</evidence>
<dbReference type="AlphaFoldDB" id="A0A919NTU9"/>
<dbReference type="Proteomes" id="UP000623608">
    <property type="component" value="Unassembled WGS sequence"/>
</dbReference>
<protein>
    <recommendedName>
        <fullName evidence="3">DUF4157 domain-containing protein</fullName>
    </recommendedName>
</protein>
<evidence type="ECO:0008006" key="3">
    <source>
        <dbReference type="Google" id="ProtNLM"/>
    </source>
</evidence>
<proteinExistence type="predicted"/>